<comment type="cofactor">
    <cofactor evidence="1">
        <name>L-ascorbate</name>
        <dbReference type="ChEBI" id="CHEBI:38290"/>
    </cofactor>
</comment>
<dbReference type="Pfam" id="PF13640">
    <property type="entry name" value="2OG-FeII_Oxy_3"/>
    <property type="match status" value="1"/>
</dbReference>
<dbReference type="GO" id="GO:0016705">
    <property type="term" value="F:oxidoreductase activity, acting on paired donors, with incorporation or reduction of molecular oxygen"/>
    <property type="evidence" value="ECO:0007669"/>
    <property type="project" value="InterPro"/>
</dbReference>
<dbReference type="InterPro" id="IPR005123">
    <property type="entry name" value="Oxoglu/Fe-dep_dioxygenase_dom"/>
</dbReference>
<evidence type="ECO:0000256" key="4">
    <source>
        <dbReference type="ARBA" id="ARBA00023002"/>
    </source>
</evidence>
<feature type="domain" description="Fe2OG dioxygenase" evidence="6">
    <location>
        <begin position="179"/>
        <end position="285"/>
    </location>
</feature>
<evidence type="ECO:0000259" key="6">
    <source>
        <dbReference type="PROSITE" id="PS51471"/>
    </source>
</evidence>
<dbReference type="InterPro" id="IPR044862">
    <property type="entry name" value="Pro_4_hyd_alph_FE2OG_OXY"/>
</dbReference>
<dbReference type="InterPro" id="IPR006620">
    <property type="entry name" value="Pro_4_hyd_alph"/>
</dbReference>
<keyword evidence="5" id="KW-0408">Iron</keyword>
<evidence type="ECO:0000256" key="5">
    <source>
        <dbReference type="ARBA" id="ARBA00023004"/>
    </source>
</evidence>
<dbReference type="EMBL" id="JBGBPQ010000003">
    <property type="protein sequence ID" value="KAL1527497.1"/>
    <property type="molecule type" value="Genomic_DNA"/>
</dbReference>
<protein>
    <recommendedName>
        <fullName evidence="6">Fe2OG dioxygenase domain-containing protein</fullName>
    </recommendedName>
</protein>
<evidence type="ECO:0000256" key="2">
    <source>
        <dbReference type="ARBA" id="ARBA00022723"/>
    </source>
</evidence>
<keyword evidence="4" id="KW-0560">Oxidoreductase</keyword>
<keyword evidence="3" id="KW-0223">Dioxygenase</keyword>
<reference evidence="7 8" key="1">
    <citation type="journal article" date="2024" name="Science">
        <title>Giant polyketide synthase enzymes in the biosynthesis of giant marine polyether toxins.</title>
        <authorList>
            <person name="Fallon T.R."/>
            <person name="Shende V.V."/>
            <person name="Wierzbicki I.H."/>
            <person name="Pendleton A.L."/>
            <person name="Watervoot N.F."/>
            <person name="Auber R.P."/>
            <person name="Gonzalez D.J."/>
            <person name="Wisecaver J.H."/>
            <person name="Moore B.S."/>
        </authorList>
    </citation>
    <scope>NUCLEOTIDE SEQUENCE [LARGE SCALE GENOMIC DNA]</scope>
    <source>
        <strain evidence="7 8">12B1</strain>
    </source>
</reference>
<dbReference type="Proteomes" id="UP001515480">
    <property type="component" value="Unassembled WGS sequence"/>
</dbReference>
<sequence>MEALEAHPQLQHAPLHEALSMERQPLLAWLKEQGVSNVAERQRLAGAVARARREGAAERDAEPVAALPPCDGRRWEVWHAASASWRPRRTGLAPLDEVMNGGEGDVAGSPLVLDGVMSEGECAQLVARAEATGFRGTASRGGRSGARKCTLADGALAAELFARVRPRLPECVAVGAVGLWESFRIHSYSEGDAYEAHRDNCCKVGDSCFFPDCRSALSLLLYLKDSSDGYGATRFHLRPGDTPILRDVVPRAGRVVLFAHGVLHESLPAGECRKYIARSDVLFSPAHSSLCDDLLRAAML</sequence>
<keyword evidence="2" id="KW-0479">Metal-binding</keyword>
<evidence type="ECO:0000256" key="3">
    <source>
        <dbReference type="ARBA" id="ARBA00022964"/>
    </source>
</evidence>
<gene>
    <name evidence="7" type="ORF">AB1Y20_016162</name>
</gene>
<evidence type="ECO:0000313" key="8">
    <source>
        <dbReference type="Proteomes" id="UP001515480"/>
    </source>
</evidence>
<dbReference type="PROSITE" id="PS51471">
    <property type="entry name" value="FE2OG_OXY"/>
    <property type="match status" value="1"/>
</dbReference>
<comment type="caution">
    <text evidence="7">The sequence shown here is derived from an EMBL/GenBank/DDBJ whole genome shotgun (WGS) entry which is preliminary data.</text>
</comment>
<evidence type="ECO:0000313" key="7">
    <source>
        <dbReference type="EMBL" id="KAL1527497.1"/>
    </source>
</evidence>
<dbReference type="GO" id="GO:0051213">
    <property type="term" value="F:dioxygenase activity"/>
    <property type="evidence" value="ECO:0007669"/>
    <property type="project" value="UniProtKB-KW"/>
</dbReference>
<keyword evidence="8" id="KW-1185">Reference proteome</keyword>
<proteinExistence type="predicted"/>
<dbReference type="GO" id="GO:0005506">
    <property type="term" value="F:iron ion binding"/>
    <property type="evidence" value="ECO:0007669"/>
    <property type="project" value="InterPro"/>
</dbReference>
<name>A0AB34K296_PRYPA</name>
<organism evidence="7 8">
    <name type="scientific">Prymnesium parvum</name>
    <name type="common">Toxic golden alga</name>
    <dbReference type="NCBI Taxonomy" id="97485"/>
    <lineage>
        <taxon>Eukaryota</taxon>
        <taxon>Haptista</taxon>
        <taxon>Haptophyta</taxon>
        <taxon>Prymnesiophyceae</taxon>
        <taxon>Prymnesiales</taxon>
        <taxon>Prymnesiaceae</taxon>
        <taxon>Prymnesium</taxon>
    </lineage>
</organism>
<evidence type="ECO:0000256" key="1">
    <source>
        <dbReference type="ARBA" id="ARBA00001961"/>
    </source>
</evidence>
<dbReference type="SMART" id="SM00702">
    <property type="entry name" value="P4Hc"/>
    <property type="match status" value="1"/>
</dbReference>
<accession>A0AB34K296</accession>
<dbReference type="AlphaFoldDB" id="A0AB34K296"/>
<dbReference type="Gene3D" id="2.60.120.620">
    <property type="entry name" value="q2cbj1_9rhob like domain"/>
    <property type="match status" value="1"/>
</dbReference>
<dbReference type="GO" id="GO:0031418">
    <property type="term" value="F:L-ascorbic acid binding"/>
    <property type="evidence" value="ECO:0007669"/>
    <property type="project" value="InterPro"/>
</dbReference>